<dbReference type="PROSITE" id="PS50303">
    <property type="entry name" value="PUM_HD"/>
    <property type="match status" value="1"/>
</dbReference>
<feature type="region of interest" description="Disordered" evidence="3">
    <location>
        <begin position="204"/>
        <end position="226"/>
    </location>
</feature>
<dbReference type="PANTHER" id="PTHR12537">
    <property type="entry name" value="RNA BINDING PROTEIN PUMILIO-RELATED"/>
    <property type="match status" value="1"/>
</dbReference>
<dbReference type="GO" id="GO:0005737">
    <property type="term" value="C:cytoplasm"/>
    <property type="evidence" value="ECO:0007669"/>
    <property type="project" value="TreeGrafter"/>
</dbReference>
<dbReference type="EMBL" id="PGCJ01000146">
    <property type="protein sequence ID" value="PLW43567.1"/>
    <property type="molecule type" value="Genomic_DNA"/>
</dbReference>
<comment type="caution">
    <text evidence="5">The sequence shown here is derived from an EMBL/GenBank/DDBJ whole genome shotgun (WGS) entry which is preliminary data.</text>
</comment>
<evidence type="ECO:0000259" key="4">
    <source>
        <dbReference type="PROSITE" id="PS50303"/>
    </source>
</evidence>
<feature type="region of interest" description="Disordered" evidence="3">
    <location>
        <begin position="337"/>
        <end position="364"/>
    </location>
</feature>
<dbReference type="SMART" id="SM00025">
    <property type="entry name" value="Pumilio"/>
    <property type="match status" value="8"/>
</dbReference>
<feature type="repeat" description="Pumilio" evidence="2">
    <location>
        <begin position="647"/>
        <end position="682"/>
    </location>
</feature>
<evidence type="ECO:0000313" key="6">
    <source>
        <dbReference type="EMBL" id="PLW48508.1"/>
    </source>
</evidence>
<feature type="compositionally biased region" description="Polar residues" evidence="3">
    <location>
        <begin position="399"/>
        <end position="414"/>
    </location>
</feature>
<proteinExistence type="predicted"/>
<dbReference type="AlphaFoldDB" id="A0A2N5V0U5"/>
<keyword evidence="1" id="KW-0677">Repeat</keyword>
<feature type="repeat" description="Pumilio" evidence="2">
    <location>
        <begin position="719"/>
        <end position="754"/>
    </location>
</feature>
<dbReference type="InterPro" id="IPR011989">
    <property type="entry name" value="ARM-like"/>
</dbReference>
<protein>
    <recommendedName>
        <fullName evidence="4">PUM-HD domain-containing protein</fullName>
    </recommendedName>
</protein>
<dbReference type="InterPro" id="IPR033712">
    <property type="entry name" value="Pumilio_RNA-bd"/>
</dbReference>
<feature type="repeat" description="Pumilio" evidence="2">
    <location>
        <begin position="610"/>
        <end position="646"/>
    </location>
</feature>
<dbReference type="GO" id="GO:0003729">
    <property type="term" value="F:mRNA binding"/>
    <property type="evidence" value="ECO:0007669"/>
    <property type="project" value="TreeGrafter"/>
</dbReference>
<evidence type="ECO:0000256" key="1">
    <source>
        <dbReference type="ARBA" id="ARBA00022737"/>
    </source>
</evidence>
<dbReference type="STRING" id="200324.A0A2N5V0U5"/>
<feature type="repeat" description="Pumilio" evidence="2">
    <location>
        <begin position="791"/>
        <end position="828"/>
    </location>
</feature>
<dbReference type="InterPro" id="IPR016024">
    <property type="entry name" value="ARM-type_fold"/>
</dbReference>
<organism evidence="5 7">
    <name type="scientific">Puccinia coronata f. sp. avenae</name>
    <dbReference type="NCBI Taxonomy" id="200324"/>
    <lineage>
        <taxon>Eukaryota</taxon>
        <taxon>Fungi</taxon>
        <taxon>Dikarya</taxon>
        <taxon>Basidiomycota</taxon>
        <taxon>Pucciniomycotina</taxon>
        <taxon>Pucciniomycetes</taxon>
        <taxon>Pucciniales</taxon>
        <taxon>Pucciniaceae</taxon>
        <taxon>Puccinia</taxon>
    </lineage>
</organism>
<evidence type="ECO:0000256" key="3">
    <source>
        <dbReference type="SAM" id="MobiDB-lite"/>
    </source>
</evidence>
<feature type="region of interest" description="Disordered" evidence="3">
    <location>
        <begin position="286"/>
        <end position="325"/>
    </location>
</feature>
<dbReference type="Pfam" id="PF00806">
    <property type="entry name" value="PUF"/>
    <property type="match status" value="8"/>
</dbReference>
<feature type="compositionally biased region" description="Basic and acidic residues" evidence="3">
    <location>
        <begin position="107"/>
        <end position="117"/>
    </location>
</feature>
<dbReference type="FunFam" id="1.25.10.10:FF:000237">
    <property type="entry name" value="Pumilio homolog 9"/>
    <property type="match status" value="1"/>
</dbReference>
<dbReference type="CDD" id="cd07920">
    <property type="entry name" value="Pumilio"/>
    <property type="match status" value="1"/>
</dbReference>
<dbReference type="InterPro" id="IPR001313">
    <property type="entry name" value="Pumilio_RNA-bd_rpt"/>
</dbReference>
<dbReference type="InterPro" id="IPR033133">
    <property type="entry name" value="PUM-HD"/>
</dbReference>
<keyword evidence="7" id="KW-1185">Reference proteome</keyword>
<dbReference type="PANTHER" id="PTHR12537:SF13">
    <property type="entry name" value="PUMILIO HOMOLOGY DOMAIN FAMILY MEMBER 4"/>
    <property type="match status" value="1"/>
</dbReference>
<dbReference type="SUPFAM" id="SSF48371">
    <property type="entry name" value="ARM repeat"/>
    <property type="match status" value="1"/>
</dbReference>
<feature type="region of interest" description="Disordered" evidence="3">
    <location>
        <begin position="105"/>
        <end position="134"/>
    </location>
</feature>
<evidence type="ECO:0000313" key="5">
    <source>
        <dbReference type="EMBL" id="PLW43567.1"/>
    </source>
</evidence>
<dbReference type="EMBL" id="PGCI01000023">
    <property type="protein sequence ID" value="PLW48508.1"/>
    <property type="molecule type" value="Genomic_DNA"/>
</dbReference>
<feature type="repeat" description="Pumilio" evidence="2">
    <location>
        <begin position="538"/>
        <end position="573"/>
    </location>
</feature>
<dbReference type="Proteomes" id="UP000235388">
    <property type="component" value="Unassembled WGS sequence"/>
</dbReference>
<feature type="compositionally biased region" description="Polar residues" evidence="3">
    <location>
        <begin position="66"/>
        <end position="77"/>
    </location>
</feature>
<evidence type="ECO:0000313" key="8">
    <source>
        <dbReference type="Proteomes" id="UP000235392"/>
    </source>
</evidence>
<feature type="repeat" description="Pumilio" evidence="2">
    <location>
        <begin position="683"/>
        <end position="718"/>
    </location>
</feature>
<feature type="repeat" description="Pumilio" evidence="2">
    <location>
        <begin position="755"/>
        <end position="790"/>
    </location>
</feature>
<dbReference type="GO" id="GO:0010608">
    <property type="term" value="P:post-transcriptional regulation of gene expression"/>
    <property type="evidence" value="ECO:0007669"/>
    <property type="project" value="TreeGrafter"/>
</dbReference>
<evidence type="ECO:0000313" key="7">
    <source>
        <dbReference type="Proteomes" id="UP000235388"/>
    </source>
</evidence>
<feature type="repeat" description="Pumilio" evidence="2">
    <location>
        <begin position="574"/>
        <end position="609"/>
    </location>
</feature>
<dbReference type="Proteomes" id="UP000235392">
    <property type="component" value="Unassembled WGS sequence"/>
</dbReference>
<dbReference type="OrthoDB" id="668540at2759"/>
<reference evidence="7 8" key="1">
    <citation type="submission" date="2017-11" db="EMBL/GenBank/DDBJ databases">
        <title>De novo assembly and phasing of dikaryotic genomes from two isolates of Puccinia coronata f. sp. avenae, the causal agent of oat crown rust.</title>
        <authorList>
            <person name="Miller M.E."/>
            <person name="Zhang Y."/>
            <person name="Omidvar V."/>
            <person name="Sperschneider J."/>
            <person name="Schwessinger B."/>
            <person name="Raley C."/>
            <person name="Palmer J.M."/>
            <person name="Garnica D."/>
            <person name="Upadhyaya N."/>
            <person name="Rathjen J."/>
            <person name="Taylor J.M."/>
            <person name="Park R.F."/>
            <person name="Dodds P.N."/>
            <person name="Hirsch C.D."/>
            <person name="Kianian S.F."/>
            <person name="Figueroa M."/>
        </authorList>
    </citation>
    <scope>NUCLEOTIDE SEQUENCE [LARGE SCALE GENOMIC DNA]</scope>
    <source>
        <strain evidence="5">12NC29</strain>
        <strain evidence="6">12SD80</strain>
    </source>
</reference>
<evidence type="ECO:0000256" key="2">
    <source>
        <dbReference type="PROSITE-ProRule" id="PRU00317"/>
    </source>
</evidence>
<feature type="region of interest" description="Disordered" evidence="3">
    <location>
        <begin position="36"/>
        <end position="86"/>
    </location>
</feature>
<sequence>MSHSSLNQSHVASSGFDDLSASIDALPPRRGQDLFGVGGISIGRPGPVGHQHSRTKSKTDFLDLADSTTRLGTSPEMSSRLEQKRAEHELQRAEQKRAFAAQMRALEAQHESEERELLGAAASAPTTPPRSDSEVDHILLGVTDKHRSHLMKDSGKFGNIGLPKGTFREFANNSKSVPASRRHSGQDQDALGLDKLSLGLNSSSIAPIAPNGSHRNQKAGAPSNHGPSVTSFLFDDELDADLHQNTFGGKYLQMNTDDDKFPILVRRDSFPGLLSASSAALDLAPLAQTPPRHTNLVRPTPTARGNDWSPFDSPSSFQPLPHSQDSIADVDRGRLALKPQSSTPSSFHKDARSSPISDRGVSPHVSRVAHINGGIANRSTLAVSRNSTGVGSGSNGTSLPTSQVITNGSLSSSPKLEKKNSSLFPPPVDIHAALNKGFSSGDLNSLRSPLPIGSAVSENGHFGPGSFGLNGGNAIESNLNKFRAGPMKSANAATLSFGFDTADSFDVGPGNGLNGPLSAGKARRDPETNRFANIRLEDMQGDMFGLCKDQHGCRFLQKKLEEGDPTHRDMIFAEIYPHFGELMTDAFGNYLSQKLLEYSTDDQRDLLIESISGELVSISLNMHGTRAAQKMIDFLSTQRQVQSLIVALNLNVVTLIKDLNGNHVIQKCLNHLPPEDNQFIYNAVAANCIEVATHRHGCCVLQRCIDHASESQRIQLVTEITYNSLTLVQDPFGNYVVQYVLDLNDSRFIEAIVRQFLGNVCALSMQKFSSNVVEKCIRVSDLSARRALVEELSGRHQLERLLRDSFANYVVQTALDYSEPQQRAALVDNIRPILPLIRNTPYGKRIQSKIQRENLDPLRTGGAFQPPMMSPGFFLSSPHLAGNASHIPHHVHSLIDGHRGSHGPTFISSAPGSGAVHPLLTNHHHLSSQGQLGSPGFAAPWSPSSSNAPIHMNYPNMTLNHDHRASDYAPFM</sequence>
<feature type="region of interest" description="Disordered" evidence="3">
    <location>
        <begin position="386"/>
        <end position="423"/>
    </location>
</feature>
<gene>
    <name evidence="5" type="ORF">PCANC_13249</name>
    <name evidence="6" type="ORF">PCASD_04246</name>
</gene>
<feature type="domain" description="PUM-HD" evidence="4">
    <location>
        <begin position="517"/>
        <end position="854"/>
    </location>
</feature>
<name>A0A2N5V0U5_9BASI</name>
<accession>A0A2N5V0U5</accession>
<dbReference type="PROSITE" id="PS50302">
    <property type="entry name" value="PUM"/>
    <property type="match status" value="8"/>
</dbReference>
<feature type="compositionally biased region" description="Polar residues" evidence="3">
    <location>
        <begin position="312"/>
        <end position="325"/>
    </location>
</feature>
<dbReference type="Gene3D" id="1.25.10.10">
    <property type="entry name" value="Leucine-rich Repeat Variant"/>
    <property type="match status" value="1"/>
</dbReference>